<dbReference type="HOGENOM" id="CLU_732052_0_0_1"/>
<dbReference type="RefSeq" id="XP_009063134.1">
    <property type="nucleotide sequence ID" value="XM_009064886.1"/>
</dbReference>
<gene>
    <name evidence="1" type="ORF">LOTGIDRAFT_167406</name>
</gene>
<dbReference type="AlphaFoldDB" id="V3Z5W9"/>
<dbReference type="KEGG" id="lgi:LOTGIDRAFT_167406"/>
<sequence length="382" mass="43727">MSDTDVSNTTMSYEIGIEKKIQNFVETKTGEIVNTDFSDNNTIKIVPKAKHGSVALGILWMKVLQYPKNFPVSKYQYKRFGGANSTYNIKLKLPEVAIEVNLKIGSVQIKGSFVIEWFTRYFQEILDIYDGVISHPKQQSQIYSEDDMKKIKDDIQRRKDAGYDWPDVALKDDVIVNDVQDSIGVQTKINNVDVDTPVSGIKDSQLMSHEEIDKETASLTPGSIIEGPKLYKIWRSLLHVWCSNEHSTIYIATPRIDATRLIEICYFCLNHRHTMKIGAICIPMRFDGISLAEIKSAALKKFTPQEQTYIEYRIFTQFLYPLQNFEAKFLASLNDDGIVDILVTSGDFNKSGFSSHNKNMVVFNSVREEEFKTKYLNPIMDY</sequence>
<evidence type="ECO:0000313" key="1">
    <source>
        <dbReference type="EMBL" id="ESO86173.1"/>
    </source>
</evidence>
<accession>V3Z5W9</accession>
<dbReference type="GeneID" id="20240609"/>
<proteinExistence type="predicted"/>
<dbReference type="EMBL" id="KB203149">
    <property type="protein sequence ID" value="ESO86173.1"/>
    <property type="molecule type" value="Genomic_DNA"/>
</dbReference>
<dbReference type="CTD" id="20240609"/>
<reference evidence="1 2" key="1">
    <citation type="journal article" date="2013" name="Nature">
        <title>Insights into bilaterian evolution from three spiralian genomes.</title>
        <authorList>
            <person name="Simakov O."/>
            <person name="Marletaz F."/>
            <person name="Cho S.J."/>
            <person name="Edsinger-Gonzales E."/>
            <person name="Havlak P."/>
            <person name="Hellsten U."/>
            <person name="Kuo D.H."/>
            <person name="Larsson T."/>
            <person name="Lv J."/>
            <person name="Arendt D."/>
            <person name="Savage R."/>
            <person name="Osoegawa K."/>
            <person name="de Jong P."/>
            <person name="Grimwood J."/>
            <person name="Chapman J.A."/>
            <person name="Shapiro H."/>
            <person name="Aerts A."/>
            <person name="Otillar R.P."/>
            <person name="Terry A.Y."/>
            <person name="Boore J.L."/>
            <person name="Grigoriev I.V."/>
            <person name="Lindberg D.R."/>
            <person name="Seaver E.C."/>
            <person name="Weisblat D.A."/>
            <person name="Putnam N.H."/>
            <person name="Rokhsar D.S."/>
        </authorList>
    </citation>
    <scope>NUCLEOTIDE SEQUENCE [LARGE SCALE GENOMIC DNA]</scope>
</reference>
<keyword evidence="2" id="KW-1185">Reference proteome</keyword>
<organism evidence="1 2">
    <name type="scientific">Lottia gigantea</name>
    <name type="common">Giant owl limpet</name>
    <dbReference type="NCBI Taxonomy" id="225164"/>
    <lineage>
        <taxon>Eukaryota</taxon>
        <taxon>Metazoa</taxon>
        <taxon>Spiralia</taxon>
        <taxon>Lophotrochozoa</taxon>
        <taxon>Mollusca</taxon>
        <taxon>Gastropoda</taxon>
        <taxon>Patellogastropoda</taxon>
        <taxon>Lottioidea</taxon>
        <taxon>Lottiidae</taxon>
        <taxon>Lottia</taxon>
    </lineage>
</organism>
<evidence type="ECO:0000313" key="2">
    <source>
        <dbReference type="Proteomes" id="UP000030746"/>
    </source>
</evidence>
<protein>
    <submittedName>
        <fullName evidence="1">Uncharacterized protein</fullName>
    </submittedName>
</protein>
<dbReference type="OMA" id="IRYPYKK"/>
<name>V3Z5W9_LOTGI</name>
<dbReference type="Proteomes" id="UP000030746">
    <property type="component" value="Unassembled WGS sequence"/>
</dbReference>
<dbReference type="OrthoDB" id="6285499at2759"/>